<reference evidence="3 4" key="1">
    <citation type="journal article" date="2018" name="Elife">
        <title>Discovery and characterization of a prevalent human gut bacterial enzyme sufficient for the inactivation of a family of plant toxins.</title>
        <authorList>
            <person name="Koppel N."/>
            <person name="Bisanz J.E."/>
            <person name="Pandelia M.E."/>
            <person name="Turnbaugh P.J."/>
            <person name="Balskus E.P."/>
        </authorList>
    </citation>
    <scope>NUCLEOTIDE SEQUENCE [LARGE SCALE GENOMIC DNA]</scope>
    <source>
        <strain evidence="2 4">16A</strain>
        <strain evidence="1 3">FAA1-1-60AUCSF</strain>
    </source>
</reference>
<dbReference type="RefSeq" id="WP_015760580.1">
    <property type="nucleotide sequence ID" value="NZ_AP031442.1"/>
</dbReference>
<dbReference type="Proteomes" id="UP000253915">
    <property type="component" value="Unassembled WGS sequence"/>
</dbReference>
<dbReference type="EMBL" id="PPUQ01000001">
    <property type="protein sequence ID" value="RDC41775.1"/>
    <property type="molecule type" value="Genomic_DNA"/>
</dbReference>
<comment type="caution">
    <text evidence="1">The sequence shown here is derived from an EMBL/GenBank/DDBJ whole genome shotgun (WGS) entry which is preliminary data.</text>
</comment>
<gene>
    <name evidence="2" type="ORF">C1853_01650</name>
    <name evidence="1" type="ORF">C1871_00205</name>
</gene>
<accession>A0A369NBW6</accession>
<evidence type="ECO:0000313" key="3">
    <source>
        <dbReference type="Proteomes" id="UP000253857"/>
    </source>
</evidence>
<sequence>MEDELSHSGQEIVKAMMSLEVVPYFPVEQLDKQRAVKLPLAELALAGGALASMSETFRTVTQTISIPNDGLFRFDSRGLAGHVAQMKDGSGQLTAIIQDGKGIIGNGVYVPANPTTTTSTALMAVDPMMLAIGVALADVSAKLDNIKEMQEEILGILEEEKKASLKGNIKFLADTLSNFKYNVDNEKWRSTRQQEVVSIEREAEKDIEYYRAQVAKLDKNKGFFHGDRDIVKVSAKADSLLGQYQAALYMLGFATYVDVMLTENFSADYLRNIEDKLESYSLDYRALYTDAYNKIEELASSSVENALLGGVSAFGKLAGGAIAKIPVISDGPVDEALIDASNLIGNANDDRRKKASERILARRDSCVDSFRHEITKANALFNKPQVFYFDDENVYCAPALSTTLHSPIER</sequence>
<name>A0A369NBW6_EGGLN</name>
<dbReference type="AlphaFoldDB" id="A0A369NBW6"/>
<proteinExistence type="predicted"/>
<protein>
    <submittedName>
        <fullName evidence="1">Uncharacterized protein</fullName>
    </submittedName>
</protein>
<dbReference type="Proteomes" id="UP000253857">
    <property type="component" value="Unassembled WGS sequence"/>
</dbReference>
<evidence type="ECO:0000313" key="4">
    <source>
        <dbReference type="Proteomes" id="UP000253915"/>
    </source>
</evidence>
<evidence type="ECO:0000313" key="2">
    <source>
        <dbReference type="EMBL" id="RDC41775.1"/>
    </source>
</evidence>
<dbReference type="OMA" id="NGNFWGA"/>
<organism evidence="1 3">
    <name type="scientific">Eggerthella lenta</name>
    <name type="common">Eubacterium lentum</name>
    <dbReference type="NCBI Taxonomy" id="84112"/>
    <lineage>
        <taxon>Bacteria</taxon>
        <taxon>Bacillati</taxon>
        <taxon>Actinomycetota</taxon>
        <taxon>Coriobacteriia</taxon>
        <taxon>Eggerthellales</taxon>
        <taxon>Eggerthellaceae</taxon>
        <taxon>Eggerthella</taxon>
    </lineage>
</organism>
<dbReference type="EMBL" id="PPTY01000001">
    <property type="protein sequence ID" value="RDB88929.1"/>
    <property type="molecule type" value="Genomic_DNA"/>
</dbReference>
<evidence type="ECO:0000313" key="1">
    <source>
        <dbReference type="EMBL" id="RDB88929.1"/>
    </source>
</evidence>